<dbReference type="Proteomes" id="UP001196413">
    <property type="component" value="Unassembled WGS sequence"/>
</dbReference>
<dbReference type="EMBL" id="JAHQIW010000415">
    <property type="protein sequence ID" value="KAJ1347992.1"/>
    <property type="molecule type" value="Genomic_DNA"/>
</dbReference>
<organism evidence="1 2">
    <name type="scientific">Parelaphostrongylus tenuis</name>
    <name type="common">Meningeal worm</name>
    <dbReference type="NCBI Taxonomy" id="148309"/>
    <lineage>
        <taxon>Eukaryota</taxon>
        <taxon>Metazoa</taxon>
        <taxon>Ecdysozoa</taxon>
        <taxon>Nematoda</taxon>
        <taxon>Chromadorea</taxon>
        <taxon>Rhabditida</taxon>
        <taxon>Rhabditina</taxon>
        <taxon>Rhabditomorpha</taxon>
        <taxon>Strongyloidea</taxon>
        <taxon>Metastrongylidae</taxon>
        <taxon>Parelaphostrongylus</taxon>
    </lineage>
</organism>
<proteinExistence type="predicted"/>
<reference evidence="1" key="1">
    <citation type="submission" date="2021-06" db="EMBL/GenBank/DDBJ databases">
        <title>Parelaphostrongylus tenuis whole genome reference sequence.</title>
        <authorList>
            <person name="Garwood T.J."/>
            <person name="Larsen P.A."/>
            <person name="Fountain-Jones N.M."/>
            <person name="Garbe J.R."/>
            <person name="Macchietto M.G."/>
            <person name="Kania S.A."/>
            <person name="Gerhold R.W."/>
            <person name="Richards J.E."/>
            <person name="Wolf T.M."/>
        </authorList>
    </citation>
    <scope>NUCLEOTIDE SEQUENCE</scope>
    <source>
        <strain evidence="1">MNPRO001-30</strain>
        <tissue evidence="1">Meninges</tissue>
    </source>
</reference>
<evidence type="ECO:0000313" key="1">
    <source>
        <dbReference type="EMBL" id="KAJ1347992.1"/>
    </source>
</evidence>
<comment type="caution">
    <text evidence="1">The sequence shown here is derived from an EMBL/GenBank/DDBJ whole genome shotgun (WGS) entry which is preliminary data.</text>
</comment>
<evidence type="ECO:0000313" key="2">
    <source>
        <dbReference type="Proteomes" id="UP001196413"/>
    </source>
</evidence>
<sequence length="50" mass="5686">MFTSSVYYDKDPSRLNEMNLLDPSDSAVANRRPEMLVTDFLLDKSGVCDE</sequence>
<dbReference type="AlphaFoldDB" id="A0AAD5MFB2"/>
<protein>
    <submittedName>
        <fullName evidence="1">Uncharacterized protein</fullName>
    </submittedName>
</protein>
<gene>
    <name evidence="1" type="ORF">KIN20_003198</name>
</gene>
<name>A0AAD5MFB2_PARTN</name>
<keyword evidence="2" id="KW-1185">Reference proteome</keyword>
<accession>A0AAD5MFB2</accession>